<dbReference type="PANTHER" id="PTHR39210">
    <property type="entry name" value="HEPARIN-SULFATE LYASE"/>
    <property type="match status" value="1"/>
</dbReference>
<feature type="domain" description="Heparinase II/III-like C-terminal" evidence="7">
    <location>
        <begin position="396"/>
        <end position="547"/>
    </location>
</feature>
<dbReference type="RefSeq" id="WP_083344811.1">
    <property type="nucleotide sequence ID" value="NZ_LT629690.1"/>
</dbReference>
<feature type="domain" description="Alginate lyase" evidence="6">
    <location>
        <begin position="128"/>
        <end position="317"/>
    </location>
</feature>
<evidence type="ECO:0000256" key="3">
    <source>
        <dbReference type="ARBA" id="ARBA00022764"/>
    </source>
</evidence>
<evidence type="ECO:0000313" key="8">
    <source>
        <dbReference type="EMBL" id="SDF22815.1"/>
    </source>
</evidence>
<feature type="signal peptide" evidence="5">
    <location>
        <begin position="1"/>
        <end position="21"/>
    </location>
</feature>
<dbReference type="EMBL" id="LT629690">
    <property type="protein sequence ID" value="SDF22815.1"/>
    <property type="molecule type" value="Genomic_DNA"/>
</dbReference>
<dbReference type="Gene3D" id="1.50.10.100">
    <property type="entry name" value="Chondroitin AC/alginate lyase"/>
    <property type="match status" value="1"/>
</dbReference>
<dbReference type="InterPro" id="IPR008397">
    <property type="entry name" value="Alginate_lyase_dom"/>
</dbReference>
<dbReference type="Proteomes" id="UP000182427">
    <property type="component" value="Chromosome I"/>
</dbReference>
<sequence length="716" mass="78213">MHRLLKLVVLLSLASCELTCAKAQSLFLSPADIAARKQLAEQQPWAKASLNLLLKEADDFPASYIKRFGTPDSAPPPEGGAWLHWYACPESGRPLQFHPPDQNICPDTGKNFTGYPYDHVVYELRNDALGEAAIASALAYQFTKKLTYAKAAANILKDYARVYPTYKLHDINNKPGPNGAMAYAQTLDESIWLIKIAWTYDLIRDVGVLTAAEKQSIEHDVLRASAAVVLKAHKEPTMNIQSWINAGAAAVGFTLNDKPLITEAIDGPIGFRYQMQHFVHEGFWAEGAWGYQFYAMRALTMTAQMASRKGMDLWKQEPNLLALFHSPLGVLLPDGSLPAFNDSGSPNLYGQSFLYEVAYAATHDPMLLNVIEHGARGDREAFLFGAPQLPKAAAPRLASAVFPEAGYATLRSSTSDLTAIMKFGPHGGGHGHYDKLNFVLYSHGITLAEDPGTHFYGLPIHKEWDAMTIAHNTISVDGQRQAQATGKLLDWHVGDGWTVVRADAGPAYANASLQRTMLLTPGYVLIIDHCESKDGQAHNFDWAYHNVGTESMLSPVDMKPYTFTASNGYQHLSHVLHGSTETDVKVRFVAEHMPSASNSDSNSPPATYDSAPLNISTQIARSQLALQMLGGPGTEIFTGDAPSRESQLAVPFIVVRRKGTSVTFATLLATSDTLPSSGRMIPRLSQTSDGTFQVETTEGMDTFSAGNGDKFQHRAK</sequence>
<proteinExistence type="predicted"/>
<dbReference type="Gene3D" id="2.70.98.70">
    <property type="match status" value="1"/>
</dbReference>
<evidence type="ECO:0000256" key="1">
    <source>
        <dbReference type="ARBA" id="ARBA00004418"/>
    </source>
</evidence>
<dbReference type="SUPFAM" id="SSF48230">
    <property type="entry name" value="Chondroitin AC/alginate lyase"/>
    <property type="match status" value="1"/>
</dbReference>
<reference evidence="9" key="1">
    <citation type="submission" date="2016-10" db="EMBL/GenBank/DDBJ databases">
        <authorList>
            <person name="Varghese N."/>
            <person name="Submissions S."/>
        </authorList>
    </citation>
    <scope>NUCLEOTIDE SEQUENCE [LARGE SCALE GENOMIC DNA]</scope>
    <source>
        <strain evidence="9">GAS232</strain>
    </source>
</reference>
<evidence type="ECO:0000256" key="4">
    <source>
        <dbReference type="ARBA" id="ARBA00023239"/>
    </source>
</evidence>
<dbReference type="PANTHER" id="PTHR39210:SF1">
    <property type="entry name" value="HEPARIN-SULFATE LYASE"/>
    <property type="match status" value="1"/>
</dbReference>
<evidence type="ECO:0000256" key="2">
    <source>
        <dbReference type="ARBA" id="ARBA00022729"/>
    </source>
</evidence>
<accession>A0A1G7JD53</accession>
<dbReference type="InterPro" id="IPR008929">
    <property type="entry name" value="Chondroitin_lyas"/>
</dbReference>
<gene>
    <name evidence="8" type="ORF">SAMN05444167_1777</name>
</gene>
<evidence type="ECO:0000256" key="5">
    <source>
        <dbReference type="SAM" id="SignalP"/>
    </source>
</evidence>
<feature type="chain" id="PRO_5009241531" evidence="5">
    <location>
        <begin position="22"/>
        <end position="716"/>
    </location>
</feature>
<evidence type="ECO:0000259" key="6">
    <source>
        <dbReference type="Pfam" id="PF05426"/>
    </source>
</evidence>
<keyword evidence="3" id="KW-0574">Periplasm</keyword>
<keyword evidence="2 5" id="KW-0732">Signal</keyword>
<name>A0A1G7JD53_9BACT</name>
<organism evidence="8 9">
    <name type="scientific">Terriglobus roseus</name>
    <dbReference type="NCBI Taxonomy" id="392734"/>
    <lineage>
        <taxon>Bacteria</taxon>
        <taxon>Pseudomonadati</taxon>
        <taxon>Acidobacteriota</taxon>
        <taxon>Terriglobia</taxon>
        <taxon>Terriglobales</taxon>
        <taxon>Acidobacteriaceae</taxon>
        <taxon>Terriglobus</taxon>
    </lineage>
</organism>
<comment type="subcellular location">
    <subcellularLocation>
        <location evidence="1">Periplasm</location>
    </subcellularLocation>
</comment>
<protein>
    <submittedName>
        <fullName evidence="8">Alginate lyase</fullName>
    </submittedName>
</protein>
<dbReference type="GO" id="GO:0042597">
    <property type="term" value="C:periplasmic space"/>
    <property type="evidence" value="ECO:0007669"/>
    <property type="project" value="UniProtKB-SubCell"/>
</dbReference>
<dbReference type="InterPro" id="IPR012480">
    <property type="entry name" value="Hepar_II_III_C"/>
</dbReference>
<keyword evidence="4 8" id="KW-0456">Lyase</keyword>
<dbReference type="GO" id="GO:0016829">
    <property type="term" value="F:lyase activity"/>
    <property type="evidence" value="ECO:0007669"/>
    <property type="project" value="UniProtKB-KW"/>
</dbReference>
<dbReference type="OrthoDB" id="7335480at2"/>
<keyword evidence="9" id="KW-1185">Reference proteome</keyword>
<dbReference type="Pfam" id="PF07940">
    <property type="entry name" value="Hepar_II_III_C"/>
    <property type="match status" value="1"/>
</dbReference>
<evidence type="ECO:0000259" key="7">
    <source>
        <dbReference type="Pfam" id="PF07940"/>
    </source>
</evidence>
<dbReference type="Pfam" id="PF05426">
    <property type="entry name" value="Alginate_lyase"/>
    <property type="match status" value="1"/>
</dbReference>
<evidence type="ECO:0000313" key="9">
    <source>
        <dbReference type="Proteomes" id="UP000182427"/>
    </source>
</evidence>
<dbReference type="AlphaFoldDB" id="A0A1G7JD53"/>